<comment type="caution">
    <text evidence="3">The sequence shown here is derived from an EMBL/GenBank/DDBJ whole genome shotgun (WGS) entry which is preliminary data.</text>
</comment>
<evidence type="ECO:0000256" key="2">
    <source>
        <dbReference type="SAM" id="Phobius"/>
    </source>
</evidence>
<feature type="region of interest" description="Disordered" evidence="1">
    <location>
        <begin position="59"/>
        <end position="96"/>
    </location>
</feature>
<dbReference type="AlphaFoldDB" id="A0AAV0W7M9"/>
<evidence type="ECO:0000313" key="3">
    <source>
        <dbReference type="EMBL" id="CAI6351787.1"/>
    </source>
</evidence>
<keyword evidence="4" id="KW-1185">Reference proteome</keyword>
<accession>A0AAV0W7M9</accession>
<protein>
    <submittedName>
        <fullName evidence="3">Uncharacterized protein</fullName>
    </submittedName>
</protein>
<evidence type="ECO:0000313" key="4">
    <source>
        <dbReference type="Proteomes" id="UP001160148"/>
    </source>
</evidence>
<feature type="compositionally biased region" description="Basic and acidic residues" evidence="1">
    <location>
        <begin position="66"/>
        <end position="78"/>
    </location>
</feature>
<sequence length="135" mass="15731">MLYFVNVLTVQLFLIVVLASIRKLMDLIRKLHKKWIELDDDPRFNLDFGCQHLLKDTPVGQANHTHGTDKFTQKDHPAPRFRRRSSSRKGTWARPSFRQEKVAVDRSDFSSPPVLNKGPDVGFNLRLDFILCHVY</sequence>
<keyword evidence="2" id="KW-0472">Membrane</keyword>
<keyword evidence="2" id="KW-0812">Transmembrane</keyword>
<evidence type="ECO:0000256" key="1">
    <source>
        <dbReference type="SAM" id="MobiDB-lite"/>
    </source>
</evidence>
<dbReference type="EMBL" id="CARXXK010000001">
    <property type="protein sequence ID" value="CAI6351787.1"/>
    <property type="molecule type" value="Genomic_DNA"/>
</dbReference>
<feature type="transmembrane region" description="Helical" evidence="2">
    <location>
        <begin position="6"/>
        <end position="25"/>
    </location>
</feature>
<reference evidence="3 4" key="1">
    <citation type="submission" date="2023-01" db="EMBL/GenBank/DDBJ databases">
        <authorList>
            <person name="Whitehead M."/>
        </authorList>
    </citation>
    <scope>NUCLEOTIDE SEQUENCE [LARGE SCALE GENOMIC DNA]</scope>
</reference>
<organism evidence="3 4">
    <name type="scientific">Macrosiphum euphorbiae</name>
    <name type="common">potato aphid</name>
    <dbReference type="NCBI Taxonomy" id="13131"/>
    <lineage>
        <taxon>Eukaryota</taxon>
        <taxon>Metazoa</taxon>
        <taxon>Ecdysozoa</taxon>
        <taxon>Arthropoda</taxon>
        <taxon>Hexapoda</taxon>
        <taxon>Insecta</taxon>
        <taxon>Pterygota</taxon>
        <taxon>Neoptera</taxon>
        <taxon>Paraneoptera</taxon>
        <taxon>Hemiptera</taxon>
        <taxon>Sternorrhyncha</taxon>
        <taxon>Aphidomorpha</taxon>
        <taxon>Aphidoidea</taxon>
        <taxon>Aphididae</taxon>
        <taxon>Macrosiphini</taxon>
        <taxon>Macrosiphum</taxon>
    </lineage>
</organism>
<name>A0AAV0W7M9_9HEMI</name>
<dbReference type="Proteomes" id="UP001160148">
    <property type="component" value="Unassembled WGS sequence"/>
</dbReference>
<gene>
    <name evidence="3" type="ORF">MEUPH1_LOCUS8103</name>
</gene>
<keyword evidence="2" id="KW-1133">Transmembrane helix</keyword>
<proteinExistence type="predicted"/>